<dbReference type="EMBL" id="CP006604">
    <property type="protein sequence ID" value="AHA27783.1"/>
    <property type="molecule type" value="Genomic_DNA"/>
</dbReference>
<feature type="compositionally biased region" description="Basic and acidic residues" evidence="1">
    <location>
        <begin position="41"/>
        <end position="58"/>
    </location>
</feature>
<dbReference type="RefSeq" id="WP_007557176.1">
    <property type="nucleotide sequence ID" value="NC_022793.1"/>
</dbReference>
<feature type="region of interest" description="Disordered" evidence="1">
    <location>
        <begin position="32"/>
        <end position="59"/>
    </location>
</feature>
<dbReference type="InterPro" id="IPR019632">
    <property type="entry name" value="DUF2497"/>
</dbReference>
<dbReference type="STRING" id="1261131.lam_420"/>
<evidence type="ECO:0008006" key="4">
    <source>
        <dbReference type="Google" id="ProtNLM"/>
    </source>
</evidence>
<accession>U6B5A7</accession>
<dbReference type="Proteomes" id="UP000017862">
    <property type="component" value="Chromosome"/>
</dbReference>
<dbReference type="PATRIC" id="fig|1261131.3.peg.403"/>
<evidence type="ECO:0000313" key="3">
    <source>
        <dbReference type="Proteomes" id="UP000017862"/>
    </source>
</evidence>
<dbReference type="AlphaFoldDB" id="U6B5A7"/>
<dbReference type="eggNOG" id="COG3827">
    <property type="taxonomic scope" value="Bacteria"/>
</dbReference>
<organism evidence="2 3">
    <name type="scientific">Candidatus Liberibacter americanus str. Sao Paulo</name>
    <dbReference type="NCBI Taxonomy" id="1261131"/>
    <lineage>
        <taxon>Bacteria</taxon>
        <taxon>Pseudomonadati</taxon>
        <taxon>Pseudomonadota</taxon>
        <taxon>Alphaproteobacteria</taxon>
        <taxon>Hyphomicrobiales</taxon>
        <taxon>Rhizobiaceae</taxon>
        <taxon>Liberibacter</taxon>
    </lineage>
</organism>
<evidence type="ECO:0000313" key="2">
    <source>
        <dbReference type="EMBL" id="AHA27783.1"/>
    </source>
</evidence>
<sequence>MAHSNAVYEPSMEEIVASIRRIIENNDQDIDVSDSVNTKSQELRENADERDYISKDSKNSSNLFSEKGYLLGDSNTDNTKEVLSLSDVAARVRSEVQNNNFYGRQPASADASKIDMKPFSDDLVEHNKVNDTSLGDFIPSDSDLLATRADGSLADNIGLSNNRNDKEENMLISPDTDNRVSYSFDQLVKALRESDSHSLDQISADLLRPMLREWLDDNLPSMVEKLIREEIARIARGSTRR</sequence>
<dbReference type="Pfam" id="PF10691">
    <property type="entry name" value="DUF2497"/>
    <property type="match status" value="1"/>
</dbReference>
<evidence type="ECO:0000256" key="1">
    <source>
        <dbReference type="SAM" id="MobiDB-lite"/>
    </source>
</evidence>
<name>U6B5A7_9HYPH</name>
<dbReference type="KEGG" id="lar:lam_420"/>
<gene>
    <name evidence="2" type="ORF">lam_420</name>
</gene>
<reference evidence="2 3" key="1">
    <citation type="journal article" date="2014" name="Mol. Plant Microbe Interact.">
        <title>The complete genome sequence of Candidatus Liberibacter americanus, associated with citrus Huanglongbing.</title>
        <authorList>
            <person name="Wulff N.A."/>
            <person name="Zhang S."/>
            <person name="Setubal J.C."/>
            <person name="Almeida N.F."/>
            <person name="Martins E.C."/>
            <person name="Harakava R."/>
            <person name="Kumar D."/>
            <person name="Rangel L.T."/>
            <person name="Foissac X."/>
            <person name="Bove J."/>
            <person name="Gabriel D.W."/>
        </authorList>
    </citation>
    <scope>NUCLEOTIDE SEQUENCE [LARGE SCALE GENOMIC DNA]</scope>
    <source>
        <strain evidence="2 3">Sao Paulo</strain>
    </source>
</reference>
<proteinExistence type="predicted"/>
<dbReference type="HOGENOM" id="CLU_078707_0_0_5"/>
<protein>
    <recommendedName>
        <fullName evidence="4">DUF2497 domain-containing protein</fullName>
    </recommendedName>
</protein>
<keyword evidence="3" id="KW-1185">Reference proteome</keyword>